<dbReference type="OrthoDB" id="679789at2"/>
<dbReference type="GO" id="GO:0004129">
    <property type="term" value="F:cytochrome-c oxidase activity"/>
    <property type="evidence" value="ECO:0007669"/>
    <property type="project" value="InterPro"/>
</dbReference>
<dbReference type="InterPro" id="IPR013833">
    <property type="entry name" value="Cyt_c_oxidase_su3_a-hlx"/>
</dbReference>
<dbReference type="InterPro" id="IPR035973">
    <property type="entry name" value="Cyt_c_oxidase_su3-like_sf"/>
</dbReference>
<feature type="transmembrane region" description="Helical" evidence="8">
    <location>
        <begin position="57"/>
        <end position="76"/>
    </location>
</feature>
<feature type="domain" description="Heme-copper oxidase subunit III family profile" evidence="9">
    <location>
        <begin position="1"/>
        <end position="161"/>
    </location>
</feature>
<keyword evidence="4 7" id="KW-0812">Transmembrane</keyword>
<feature type="transmembrane region" description="Helical" evidence="8">
    <location>
        <begin position="142"/>
        <end position="160"/>
    </location>
</feature>
<dbReference type="Gene3D" id="1.20.120.80">
    <property type="entry name" value="Cytochrome c oxidase, subunit III, four-helix bundle"/>
    <property type="match status" value="1"/>
</dbReference>
<dbReference type="PANTHER" id="PTHR11403">
    <property type="entry name" value="CYTOCHROME C OXIDASE SUBUNIT III"/>
    <property type="match status" value="1"/>
</dbReference>
<gene>
    <name evidence="10" type="ORF">EFY79_19175</name>
</gene>
<evidence type="ECO:0000256" key="3">
    <source>
        <dbReference type="ARBA" id="ARBA00022475"/>
    </source>
</evidence>
<evidence type="ECO:0000256" key="1">
    <source>
        <dbReference type="ARBA" id="ARBA00004651"/>
    </source>
</evidence>
<dbReference type="InterPro" id="IPR000298">
    <property type="entry name" value="Cyt_c_oxidase-like_su3"/>
</dbReference>
<evidence type="ECO:0000256" key="5">
    <source>
        <dbReference type="ARBA" id="ARBA00022989"/>
    </source>
</evidence>
<evidence type="ECO:0000259" key="9">
    <source>
        <dbReference type="PROSITE" id="PS50253"/>
    </source>
</evidence>
<dbReference type="AlphaFoldDB" id="A0A3M9N6N3"/>
<dbReference type="Pfam" id="PF00510">
    <property type="entry name" value="COX3"/>
    <property type="match status" value="1"/>
</dbReference>
<evidence type="ECO:0000313" key="11">
    <source>
        <dbReference type="Proteomes" id="UP000267223"/>
    </source>
</evidence>
<dbReference type="PANTHER" id="PTHR11403:SF2">
    <property type="entry name" value="CYTOCHROME BO(3) UBIQUINOL OXIDASE SUBUNIT 3"/>
    <property type="match status" value="1"/>
</dbReference>
<reference evidence="10 11" key="1">
    <citation type="submission" date="2018-11" db="EMBL/GenBank/DDBJ databases">
        <title>Draft genome sequence of Ferruginibacter sp. BO-59.</title>
        <authorList>
            <person name="Im W.T."/>
        </authorList>
    </citation>
    <scope>NUCLEOTIDE SEQUENCE [LARGE SCALE GENOMIC DNA]</scope>
    <source>
        <strain evidence="10 11">BO-59</strain>
    </source>
</reference>
<dbReference type="SUPFAM" id="SSF81452">
    <property type="entry name" value="Cytochrome c oxidase subunit III-like"/>
    <property type="match status" value="1"/>
</dbReference>
<keyword evidence="3" id="KW-1003">Cell membrane</keyword>
<feature type="transmembrane region" description="Helical" evidence="8">
    <location>
        <begin position="96"/>
        <end position="121"/>
    </location>
</feature>
<protein>
    <submittedName>
        <fullName evidence="10">Heme-copper oxidase subunit III</fullName>
    </submittedName>
</protein>
<evidence type="ECO:0000313" key="10">
    <source>
        <dbReference type="EMBL" id="RNI33419.1"/>
    </source>
</evidence>
<evidence type="ECO:0000256" key="7">
    <source>
        <dbReference type="RuleBase" id="RU003376"/>
    </source>
</evidence>
<evidence type="ECO:0000256" key="4">
    <source>
        <dbReference type="ARBA" id="ARBA00022692"/>
    </source>
</evidence>
<evidence type="ECO:0000256" key="6">
    <source>
        <dbReference type="ARBA" id="ARBA00023136"/>
    </source>
</evidence>
<organism evidence="10 11">
    <name type="scientific">Hanamia caeni</name>
    <dbReference type="NCBI Taxonomy" id="2294116"/>
    <lineage>
        <taxon>Bacteria</taxon>
        <taxon>Pseudomonadati</taxon>
        <taxon>Bacteroidota</taxon>
        <taxon>Chitinophagia</taxon>
        <taxon>Chitinophagales</taxon>
        <taxon>Chitinophagaceae</taxon>
        <taxon>Hanamia</taxon>
    </lineage>
</organism>
<dbReference type="GO" id="GO:0005886">
    <property type="term" value="C:plasma membrane"/>
    <property type="evidence" value="ECO:0007669"/>
    <property type="project" value="UniProtKB-SubCell"/>
</dbReference>
<dbReference type="Proteomes" id="UP000267223">
    <property type="component" value="Unassembled WGS sequence"/>
</dbReference>
<dbReference type="PROSITE" id="PS50253">
    <property type="entry name" value="COX3"/>
    <property type="match status" value="1"/>
</dbReference>
<comment type="similarity">
    <text evidence="2 7">Belongs to the cytochrome c oxidase subunit 3 family.</text>
</comment>
<proteinExistence type="inferred from homology"/>
<comment type="subcellular location">
    <subcellularLocation>
        <location evidence="1 7">Cell membrane</location>
        <topology evidence="1 7">Multi-pass membrane protein</topology>
    </subcellularLocation>
</comment>
<name>A0A3M9N6N3_9BACT</name>
<keyword evidence="11" id="KW-1185">Reference proteome</keyword>
<evidence type="ECO:0000256" key="2">
    <source>
        <dbReference type="ARBA" id="ARBA00010581"/>
    </source>
</evidence>
<keyword evidence="5 8" id="KW-1133">Transmembrane helix</keyword>
<keyword evidence="6 8" id="KW-0472">Membrane</keyword>
<evidence type="ECO:0000256" key="8">
    <source>
        <dbReference type="SAM" id="Phobius"/>
    </source>
</evidence>
<accession>A0A3M9N6N3</accession>
<dbReference type="EMBL" id="RJJR01000021">
    <property type="protein sequence ID" value="RNI33419.1"/>
    <property type="molecule type" value="Genomic_DNA"/>
</dbReference>
<dbReference type="GO" id="GO:0019646">
    <property type="term" value="P:aerobic electron transport chain"/>
    <property type="evidence" value="ECO:0007669"/>
    <property type="project" value="InterPro"/>
</dbReference>
<dbReference type="InterPro" id="IPR024791">
    <property type="entry name" value="Cyt_c/ubiquinol_Oxase_su3"/>
</dbReference>
<comment type="caution">
    <text evidence="10">The sequence shown here is derived from an EMBL/GenBank/DDBJ whole genome shotgun (WGS) entry which is preliminary data.</text>
</comment>
<sequence length="161" mass="18926">MIFAGLSSAYIVKRNQANWIAYDVPVIFYYSTAAILLSSVALMLSRKAFIDRQMRQYQTWLFFTLVLGAVFVILQYEGFKDLWENGFTVTRNVSFSFFYVIVGMHALHVAGGVVALLLMYLKSHSKRRKNYNQLYIDLMNTYWHFVDILWIYLLVFLIIMD</sequence>
<feature type="transmembrane region" description="Helical" evidence="8">
    <location>
        <begin position="27"/>
        <end position="45"/>
    </location>
</feature>